<accession>A0A4R8A3U0</accession>
<dbReference type="InterPro" id="IPR027417">
    <property type="entry name" value="P-loop_NTPase"/>
</dbReference>
<feature type="coiled-coil region" evidence="1">
    <location>
        <begin position="910"/>
        <end position="937"/>
    </location>
</feature>
<dbReference type="Pfam" id="PF13558">
    <property type="entry name" value="SbcC_Walker_B"/>
    <property type="match status" value="1"/>
</dbReference>
<evidence type="ECO:0000313" key="3">
    <source>
        <dbReference type="EMBL" id="TDW24311.1"/>
    </source>
</evidence>
<keyword evidence="1" id="KW-0175">Coiled coil</keyword>
<name>A0A4R8A3U0_9ACTN</name>
<protein>
    <submittedName>
        <fullName evidence="3">Uncharacterized protein (TIGR02680 family)</fullName>
    </submittedName>
</protein>
<feature type="coiled-coil region" evidence="1">
    <location>
        <begin position="970"/>
        <end position="1004"/>
    </location>
</feature>
<dbReference type="OrthoDB" id="8527901at2"/>
<reference evidence="3 4" key="1">
    <citation type="submission" date="2019-03" db="EMBL/GenBank/DDBJ databases">
        <title>Genomic Encyclopedia of Type Strains, Phase III (KMG-III): the genomes of soil and plant-associated and newly described type strains.</title>
        <authorList>
            <person name="Whitman W."/>
        </authorList>
    </citation>
    <scope>NUCLEOTIDE SEQUENCE [LARGE SCALE GENOMIC DNA]</scope>
    <source>
        <strain evidence="3 4">VKM Ac-2570</strain>
    </source>
</reference>
<dbReference type="Proteomes" id="UP000295447">
    <property type="component" value="Unassembled WGS sequence"/>
</dbReference>
<comment type="caution">
    <text evidence="3">The sequence shown here is derived from an EMBL/GenBank/DDBJ whole genome shotgun (WGS) entry which is preliminary data.</text>
</comment>
<evidence type="ECO:0000256" key="2">
    <source>
        <dbReference type="SAM" id="MobiDB-lite"/>
    </source>
</evidence>
<sequence>MTDARVDGAAWLDAARTGGLPTAQLTRWQPLRVGIVNLWEYDEAEFWFADGRLVLRGGNGAGKTKVLELTTLMLMRGEIGASILDPFGSQHRTMRFNLLPTGEADDPRELADAGLGYAWAEFGRIGDQGEAEYFTCGLGASARRGTGAAPVQTWQLITRHRIGSALELTHSRRPLNETELKKLPGVQVYRSATQYRAHLAHELFGMEIDAYNNLTELLKQLRKPKLGERLNPASLADTLRDALPPIAAEEIDHLADGWDRLEQLRSKVDTTKQAAHALAHYTRHSWRPWASIVVRSRADELSRTTSQLERTTDLKNRADAELAEATRQVGQVTRELDRVRVDKDDREVEYRELLKSQAYTDAVAAAGRVETLRSALTTVAQHRGSVNERHSRTVLAVEQSQAVVTAAAAEAAAVAERESTQAETVTDLAARVGLAAATERHLPDQDIAGLRVAIDRRFERFEHHEQLYADLERAVAEAEASEGRVARSAARRAEAVSEVAERLVHLESAVDDLRVNLRNWAHDLTAAPTTDEQVEHWCDLVAELTAMGSSTSSPRAAVRQHFDGHREKAQRRIAVVEARREPLRAEKSRLEADIDRLRSISENAPPDPVTWSRRNRPEPSAGRGAPFWKCVNPRAWLTPADLDVLEAALAAAGILDAWITPSGSLVDADGNEPFDVQLRARAMAGAGLNDVLEPTSTDGVPVDVVAAVLAGFGWFADRASAPEDGTWLSGDGCWSVGSLTGRAAPAQSASYLGTAAREAARLRAIDAANAQLHRVDEDLTLIAAELILLASQLELLETEYTALPSEQPVIEAARAFAVSTELSGRAEREHATEVARHGTIQAEADDKRASLAEHAARFGFPMEGLQTYARALNHCRQAVLELSSLIELSKSRQDALHAAESTAEDRGIELEEVVQELEKLTTERRQVRIQLDIAEASLQSDHHDMLDRADRLAERLTQLGTSMTRLGDELTEARVTVASAKAVLAQHEERRDAAETARNEALTAWWAVADADLLEPLGLSVPERRVVETGRESARAARRALRDVTESAAEERAWRRCLTGLQELRQQLLPTRDMRIDDDGPVPLVLVLTDATLGWQPPQPASDALANAVQELEERYNTEQRDVLATLLESNFIEYLKERLDYAEGTFLDINRQLAKHPTGQGHVVRLERVPDPADPEAVLVVKALSHGYAQLGADRQEQVRNFLSRKIDAARADARAEGASDWKEQLASALDYRRWLRIELQFRGGDGGTWRRFDNASHGSKSGGEKVVLLSQPLFAAAVVAYNAAGRGAPRWIWLDEAMTGVDASVKESFMGLTVEFDLDVMLTAHDEWCTYRTVPAVAIYDLARDKLLPGVDIDSYLWLGKNLTQVERALPIAVAGVE</sequence>
<dbReference type="RefSeq" id="WP_134119499.1">
    <property type="nucleotide sequence ID" value="NZ_SODF01000001.1"/>
</dbReference>
<feature type="coiled-coil region" evidence="1">
    <location>
        <begin position="308"/>
        <end position="342"/>
    </location>
</feature>
<gene>
    <name evidence="3" type="ORF">EV650_3188</name>
</gene>
<proteinExistence type="predicted"/>
<feature type="region of interest" description="Disordered" evidence="2">
    <location>
        <begin position="601"/>
        <end position="625"/>
    </location>
</feature>
<dbReference type="InterPro" id="IPR013496">
    <property type="entry name" value="CHP02680"/>
</dbReference>
<dbReference type="SUPFAM" id="SSF52540">
    <property type="entry name" value="P-loop containing nucleoside triphosphate hydrolases"/>
    <property type="match status" value="1"/>
</dbReference>
<dbReference type="NCBIfam" id="TIGR02680">
    <property type="entry name" value="TIGR02680 family protein"/>
    <property type="match status" value="1"/>
</dbReference>
<keyword evidence="4" id="KW-1185">Reference proteome</keyword>
<organism evidence="3 4">
    <name type="scientific">Kribbella kalugense</name>
    <dbReference type="NCBI Taxonomy" id="2512221"/>
    <lineage>
        <taxon>Bacteria</taxon>
        <taxon>Bacillati</taxon>
        <taxon>Actinomycetota</taxon>
        <taxon>Actinomycetes</taxon>
        <taxon>Propionibacteriales</taxon>
        <taxon>Kribbellaceae</taxon>
        <taxon>Kribbella</taxon>
    </lineage>
</organism>
<evidence type="ECO:0000256" key="1">
    <source>
        <dbReference type="SAM" id="Coils"/>
    </source>
</evidence>
<dbReference type="EMBL" id="SODF01000001">
    <property type="protein sequence ID" value="TDW24311.1"/>
    <property type="molecule type" value="Genomic_DNA"/>
</dbReference>
<evidence type="ECO:0000313" key="4">
    <source>
        <dbReference type="Proteomes" id="UP000295447"/>
    </source>
</evidence>